<accession>A0A1M6FAS4</accession>
<sequence length="129" mass="14354">MVFNISKIQYPHFITSFFIIVIFSFHGCQKENDKPETINNPPVATILASPYQGEAPLESRIKVDGTDKDGKSDIARYSLEIKELGIDFDKKNPIDTTFTFSTPGEYTIKGTVRDKAGDSDNKSVGMNIS</sequence>
<dbReference type="InterPro" id="IPR035986">
    <property type="entry name" value="PKD_dom_sf"/>
</dbReference>
<evidence type="ECO:0000256" key="1">
    <source>
        <dbReference type="SAM" id="MobiDB-lite"/>
    </source>
</evidence>
<name>A0A1M6FAS4_9BACT</name>
<dbReference type="SUPFAM" id="SSF49299">
    <property type="entry name" value="PKD domain"/>
    <property type="match status" value="1"/>
</dbReference>
<feature type="transmembrane region" description="Helical" evidence="2">
    <location>
        <begin position="12"/>
        <end position="28"/>
    </location>
</feature>
<evidence type="ECO:0000256" key="2">
    <source>
        <dbReference type="SAM" id="Phobius"/>
    </source>
</evidence>
<keyword evidence="4" id="KW-1185">Reference proteome</keyword>
<feature type="compositionally biased region" description="Basic and acidic residues" evidence="1">
    <location>
        <begin position="111"/>
        <end position="121"/>
    </location>
</feature>
<keyword evidence="2" id="KW-0472">Membrane</keyword>
<gene>
    <name evidence="3" type="ORF">SAMN05444280_10897</name>
</gene>
<dbReference type="Proteomes" id="UP000184050">
    <property type="component" value="Unassembled WGS sequence"/>
</dbReference>
<dbReference type="RefSeq" id="WP_073167809.1">
    <property type="nucleotide sequence ID" value="NZ_FQZE01000008.1"/>
</dbReference>
<evidence type="ECO:0000313" key="4">
    <source>
        <dbReference type="Proteomes" id="UP000184050"/>
    </source>
</evidence>
<reference evidence="3 4" key="1">
    <citation type="submission" date="2016-11" db="EMBL/GenBank/DDBJ databases">
        <authorList>
            <person name="Jaros S."/>
            <person name="Januszkiewicz K."/>
            <person name="Wedrychowicz H."/>
        </authorList>
    </citation>
    <scope>NUCLEOTIDE SEQUENCE [LARGE SCALE GENOMIC DNA]</scope>
    <source>
        <strain evidence="3 4">DSM 27063</strain>
    </source>
</reference>
<organism evidence="3 4">
    <name type="scientific">Tangfeifania diversioriginum</name>
    <dbReference type="NCBI Taxonomy" id="1168035"/>
    <lineage>
        <taxon>Bacteria</taxon>
        <taxon>Pseudomonadati</taxon>
        <taxon>Bacteroidota</taxon>
        <taxon>Bacteroidia</taxon>
        <taxon>Marinilabiliales</taxon>
        <taxon>Prolixibacteraceae</taxon>
        <taxon>Tangfeifania</taxon>
    </lineage>
</organism>
<evidence type="ECO:0000313" key="3">
    <source>
        <dbReference type="EMBL" id="SHI94868.1"/>
    </source>
</evidence>
<dbReference type="Gene3D" id="2.60.40.10">
    <property type="entry name" value="Immunoglobulins"/>
    <property type="match status" value="1"/>
</dbReference>
<keyword evidence="2" id="KW-1133">Transmembrane helix</keyword>
<dbReference type="OrthoDB" id="9816308at2"/>
<feature type="region of interest" description="Disordered" evidence="1">
    <location>
        <begin position="110"/>
        <end position="129"/>
    </location>
</feature>
<dbReference type="EMBL" id="FQZE01000008">
    <property type="protein sequence ID" value="SHI94868.1"/>
    <property type="molecule type" value="Genomic_DNA"/>
</dbReference>
<proteinExistence type="predicted"/>
<keyword evidence="2" id="KW-0812">Transmembrane</keyword>
<dbReference type="InterPro" id="IPR013783">
    <property type="entry name" value="Ig-like_fold"/>
</dbReference>
<dbReference type="AlphaFoldDB" id="A0A1M6FAS4"/>
<protein>
    <submittedName>
        <fullName evidence="3">Uncharacterized protein</fullName>
    </submittedName>
</protein>